<organism evidence="2">
    <name type="scientific">Rhizophora mucronata</name>
    <name type="common">Asiatic mangrove</name>
    <dbReference type="NCBI Taxonomy" id="61149"/>
    <lineage>
        <taxon>Eukaryota</taxon>
        <taxon>Viridiplantae</taxon>
        <taxon>Streptophyta</taxon>
        <taxon>Embryophyta</taxon>
        <taxon>Tracheophyta</taxon>
        <taxon>Spermatophyta</taxon>
        <taxon>Magnoliopsida</taxon>
        <taxon>eudicotyledons</taxon>
        <taxon>Gunneridae</taxon>
        <taxon>Pentapetalae</taxon>
        <taxon>rosids</taxon>
        <taxon>fabids</taxon>
        <taxon>Malpighiales</taxon>
        <taxon>Rhizophoraceae</taxon>
        <taxon>Rhizophora</taxon>
    </lineage>
</organism>
<accession>A0A2P2P5K1</accession>
<evidence type="ECO:0000256" key="1">
    <source>
        <dbReference type="SAM" id="Phobius"/>
    </source>
</evidence>
<sequence length="45" mass="5228">MHVNQQTHNASPRIILLSFLMNVNIIRFELGTFAFLGYSFLFIVN</sequence>
<name>A0A2P2P5K1_RHIMU</name>
<evidence type="ECO:0000313" key="2">
    <source>
        <dbReference type="EMBL" id="MBX50018.1"/>
    </source>
</evidence>
<keyword evidence="1" id="KW-0812">Transmembrane</keyword>
<keyword evidence="1" id="KW-0472">Membrane</keyword>
<protein>
    <submittedName>
        <fullName evidence="2">Uncharacterized protein</fullName>
    </submittedName>
</protein>
<dbReference type="AlphaFoldDB" id="A0A2P2P5K1"/>
<dbReference type="EMBL" id="GGEC01069534">
    <property type="protein sequence ID" value="MBX50018.1"/>
    <property type="molecule type" value="Transcribed_RNA"/>
</dbReference>
<keyword evidence="1" id="KW-1133">Transmembrane helix</keyword>
<proteinExistence type="predicted"/>
<reference evidence="2" key="1">
    <citation type="submission" date="2018-02" db="EMBL/GenBank/DDBJ databases">
        <title>Rhizophora mucronata_Transcriptome.</title>
        <authorList>
            <person name="Meera S.P."/>
            <person name="Sreeshan A."/>
            <person name="Augustine A."/>
        </authorList>
    </citation>
    <scope>NUCLEOTIDE SEQUENCE</scope>
    <source>
        <tissue evidence="2">Leaf</tissue>
    </source>
</reference>
<feature type="transmembrane region" description="Helical" evidence="1">
    <location>
        <begin position="25"/>
        <end position="44"/>
    </location>
</feature>